<feature type="transmembrane region" description="Helical" evidence="6">
    <location>
        <begin position="67"/>
        <end position="89"/>
    </location>
</feature>
<dbReference type="EMBL" id="LAYY01000101">
    <property type="protein sequence ID" value="KKK33108.1"/>
    <property type="molecule type" value="Genomic_DNA"/>
</dbReference>
<evidence type="ECO:0000256" key="3">
    <source>
        <dbReference type="ARBA" id="ARBA00022692"/>
    </source>
</evidence>
<dbReference type="PATRIC" id="fig|1408103.3.peg.5292"/>
<sequence length="357" mass="39759">MDIPVKWFYRLGFLLLLFIVLYIFLKLQALWIPVLRVGATLLLPFAIGGFIAYLLHPVVERLHGRGLHRGVSVLIIYLLFFGGVGIVVYEGTPLFIHQLRDLSENIPFFASQYREWLLGIEYETSRWPPAIQERIEEGITGAEAALEGILASIMEMLKGILNFLVLIAIIPFIAFYMLKDFDHMKRFAWYMTPSSWRDRGRHFLREVDTSLGSYIRGQLLVCLIIGVLSALLFLIAGMPYSLLLGLIVGITNVIPYFGPVIGAVPAVIIAATISMKMVVTCLIIVFALQFLEGNILSPLIVGKSLHMHPLVIMLALLAGGEIGGVAGLILAVPVLVILRAALLHAKDYIRMKRAQIP</sequence>
<evidence type="ECO:0000256" key="4">
    <source>
        <dbReference type="ARBA" id="ARBA00022989"/>
    </source>
</evidence>
<name>A0A0M2SFP4_9BACI</name>
<keyword evidence="8" id="KW-1185">Reference proteome</keyword>
<feature type="transmembrane region" description="Helical" evidence="6">
    <location>
        <begin position="310"/>
        <end position="343"/>
    </location>
</feature>
<evidence type="ECO:0000313" key="7">
    <source>
        <dbReference type="EMBL" id="KKK33108.1"/>
    </source>
</evidence>
<comment type="caution">
    <text evidence="7">The sequence shown here is derived from an EMBL/GenBank/DDBJ whole genome shotgun (WGS) entry which is preliminary data.</text>
</comment>
<feature type="transmembrane region" description="Helical" evidence="6">
    <location>
        <begin position="160"/>
        <end position="178"/>
    </location>
</feature>
<keyword evidence="3 6" id="KW-0812">Transmembrane</keyword>
<feature type="transmembrane region" description="Helical" evidence="6">
    <location>
        <begin position="219"/>
        <end position="236"/>
    </location>
</feature>
<dbReference type="InterPro" id="IPR002549">
    <property type="entry name" value="AI-2E-like"/>
</dbReference>
<dbReference type="Pfam" id="PF01594">
    <property type="entry name" value="AI-2E_transport"/>
    <property type="match status" value="1"/>
</dbReference>
<evidence type="ECO:0000256" key="6">
    <source>
        <dbReference type="SAM" id="Phobius"/>
    </source>
</evidence>
<reference evidence="7 8" key="1">
    <citation type="submission" date="2015-04" db="EMBL/GenBank/DDBJ databases">
        <title>Taxonomic description and genome sequence of Bacillus campisalis sp. nov., a novel member of the genus Bacillus isolated from solar saltern.</title>
        <authorList>
            <person name="Mathan Kumar R."/>
            <person name="Kaur G."/>
            <person name="Kumar A."/>
            <person name="Singh N.K."/>
            <person name="Kaur N."/>
            <person name="Kumar N."/>
            <person name="Mayilraj S."/>
        </authorList>
    </citation>
    <scope>NUCLEOTIDE SEQUENCE [LARGE SCALE GENOMIC DNA]</scope>
    <source>
        <strain evidence="7 8">SA2-6</strain>
    </source>
</reference>
<dbReference type="RefSeq" id="WP_046526256.1">
    <property type="nucleotide sequence ID" value="NZ_LAYY01000101.1"/>
</dbReference>
<gene>
    <name evidence="7" type="ORF">WQ57_24520</name>
</gene>
<feature type="transmembrane region" description="Helical" evidence="6">
    <location>
        <begin position="31"/>
        <end position="55"/>
    </location>
</feature>
<dbReference type="OrthoDB" id="9793390at2"/>
<comment type="similarity">
    <text evidence="2">Belongs to the autoinducer-2 exporter (AI-2E) (TC 2.A.86) family.</text>
</comment>
<accession>A0A0M2SFP4</accession>
<dbReference type="PANTHER" id="PTHR21716:SF15">
    <property type="entry name" value="TRANSPORT PROTEIN YRRI-RELATED"/>
    <property type="match status" value="1"/>
</dbReference>
<dbReference type="AlphaFoldDB" id="A0A0M2SFP4"/>
<evidence type="ECO:0000256" key="5">
    <source>
        <dbReference type="ARBA" id="ARBA00023136"/>
    </source>
</evidence>
<evidence type="ECO:0000256" key="2">
    <source>
        <dbReference type="ARBA" id="ARBA00009773"/>
    </source>
</evidence>
<keyword evidence="5 6" id="KW-0472">Membrane</keyword>
<keyword evidence="4 6" id="KW-1133">Transmembrane helix</keyword>
<feature type="transmembrane region" description="Helical" evidence="6">
    <location>
        <begin position="7"/>
        <end position="25"/>
    </location>
</feature>
<dbReference type="PANTHER" id="PTHR21716">
    <property type="entry name" value="TRANSMEMBRANE PROTEIN"/>
    <property type="match status" value="1"/>
</dbReference>
<dbReference type="Proteomes" id="UP000034166">
    <property type="component" value="Unassembled WGS sequence"/>
</dbReference>
<dbReference type="GO" id="GO:0055085">
    <property type="term" value="P:transmembrane transport"/>
    <property type="evidence" value="ECO:0007669"/>
    <property type="project" value="TreeGrafter"/>
</dbReference>
<dbReference type="GO" id="GO:0016020">
    <property type="term" value="C:membrane"/>
    <property type="evidence" value="ECO:0007669"/>
    <property type="project" value="UniProtKB-SubCell"/>
</dbReference>
<comment type="subcellular location">
    <subcellularLocation>
        <location evidence="1">Membrane</location>
        <topology evidence="1">Multi-pass membrane protein</topology>
    </subcellularLocation>
</comment>
<evidence type="ECO:0000256" key="1">
    <source>
        <dbReference type="ARBA" id="ARBA00004141"/>
    </source>
</evidence>
<protein>
    <submittedName>
        <fullName evidence="7">Membrane protein</fullName>
    </submittedName>
</protein>
<proteinExistence type="inferred from homology"/>
<organism evidence="7 8">
    <name type="scientific">Mesobacillus campisalis</name>
    <dbReference type="NCBI Taxonomy" id="1408103"/>
    <lineage>
        <taxon>Bacteria</taxon>
        <taxon>Bacillati</taxon>
        <taxon>Bacillota</taxon>
        <taxon>Bacilli</taxon>
        <taxon>Bacillales</taxon>
        <taxon>Bacillaceae</taxon>
        <taxon>Mesobacillus</taxon>
    </lineage>
</organism>
<evidence type="ECO:0000313" key="8">
    <source>
        <dbReference type="Proteomes" id="UP000034166"/>
    </source>
</evidence>